<dbReference type="AlphaFoldDB" id="A0AAE3MFW8"/>
<evidence type="ECO:0000259" key="10">
    <source>
        <dbReference type="PROSITE" id="PS52015"/>
    </source>
</evidence>
<evidence type="ECO:0000256" key="6">
    <source>
        <dbReference type="ARBA" id="ARBA00022692"/>
    </source>
</evidence>
<comment type="subcellular location">
    <subcellularLocation>
        <location evidence="1">Cell inner membrane</location>
        <topology evidence="1">Single-pass membrane protein</topology>
        <orientation evidence="1">Periplasmic side</orientation>
    </subcellularLocation>
</comment>
<dbReference type="EMBL" id="JAPDPI010000037">
    <property type="protein sequence ID" value="MCW3807079.1"/>
    <property type="molecule type" value="Genomic_DNA"/>
</dbReference>
<comment type="similarity">
    <text evidence="2">Belongs to the TonB family.</text>
</comment>
<evidence type="ECO:0000256" key="3">
    <source>
        <dbReference type="ARBA" id="ARBA00022448"/>
    </source>
</evidence>
<protein>
    <submittedName>
        <fullName evidence="11">Energy transducer TonB</fullName>
    </submittedName>
</protein>
<dbReference type="SUPFAM" id="SSF74653">
    <property type="entry name" value="TolA/TonB C-terminal domain"/>
    <property type="match status" value="1"/>
</dbReference>
<dbReference type="PROSITE" id="PS52015">
    <property type="entry name" value="TONB_CTD"/>
    <property type="match status" value="1"/>
</dbReference>
<keyword evidence="12" id="KW-1185">Reference proteome</keyword>
<evidence type="ECO:0000256" key="1">
    <source>
        <dbReference type="ARBA" id="ARBA00004383"/>
    </source>
</evidence>
<keyword evidence="3" id="KW-0813">Transport</keyword>
<dbReference type="GO" id="GO:0055085">
    <property type="term" value="P:transmembrane transport"/>
    <property type="evidence" value="ECO:0007669"/>
    <property type="project" value="InterPro"/>
</dbReference>
<keyword evidence="4" id="KW-1003">Cell membrane</keyword>
<keyword evidence="6" id="KW-0812">Transmembrane</keyword>
<dbReference type="RefSeq" id="WP_301201130.1">
    <property type="nucleotide sequence ID" value="NZ_JAPDPI010000037.1"/>
</dbReference>
<comment type="caution">
    <text evidence="11">The sequence shown here is derived from an EMBL/GenBank/DDBJ whole genome shotgun (WGS) entry which is preliminary data.</text>
</comment>
<dbReference type="Pfam" id="PF03544">
    <property type="entry name" value="TonB_C"/>
    <property type="match status" value="1"/>
</dbReference>
<evidence type="ECO:0000313" key="11">
    <source>
        <dbReference type="EMBL" id="MCW3807079.1"/>
    </source>
</evidence>
<sequence>MKVKKTKKADLESKRNMFLQVGFVLAIGVSLVAFEWKTTSELVKLSDDEKFIIEELDLPPITTVKEPELPEPVPPKVSVDEIIIVEDNIDIDDDFDFSSEANEEIAVALNDVALDDEGSDEAIPFVVLEHKPEFPGGEKALLKYLAKSVNYPYIAKENGIEGKVFLSFVIGKTGKVREVKILRGADSALDKEAVRVVSSMPDWKPGRQRDKFVSVSYQVPINFRLQ</sequence>
<evidence type="ECO:0000256" key="7">
    <source>
        <dbReference type="ARBA" id="ARBA00022927"/>
    </source>
</evidence>
<feature type="domain" description="TonB C-terminal" evidence="10">
    <location>
        <begin position="136"/>
        <end position="226"/>
    </location>
</feature>
<evidence type="ECO:0000256" key="8">
    <source>
        <dbReference type="ARBA" id="ARBA00022989"/>
    </source>
</evidence>
<proteinExistence type="inferred from homology"/>
<dbReference type="GO" id="GO:0098797">
    <property type="term" value="C:plasma membrane protein complex"/>
    <property type="evidence" value="ECO:0007669"/>
    <property type="project" value="TreeGrafter"/>
</dbReference>
<dbReference type="Proteomes" id="UP001207408">
    <property type="component" value="Unassembled WGS sequence"/>
</dbReference>
<dbReference type="InterPro" id="IPR006260">
    <property type="entry name" value="TonB/TolA_C"/>
</dbReference>
<keyword evidence="5" id="KW-0997">Cell inner membrane</keyword>
<gene>
    <name evidence="11" type="ORF">OM074_15685</name>
</gene>
<dbReference type="Gene3D" id="3.30.1150.10">
    <property type="match status" value="1"/>
</dbReference>
<evidence type="ECO:0000256" key="4">
    <source>
        <dbReference type="ARBA" id="ARBA00022475"/>
    </source>
</evidence>
<dbReference type="InterPro" id="IPR037682">
    <property type="entry name" value="TonB_C"/>
</dbReference>
<evidence type="ECO:0000256" key="5">
    <source>
        <dbReference type="ARBA" id="ARBA00022519"/>
    </source>
</evidence>
<dbReference type="InterPro" id="IPR051045">
    <property type="entry name" value="TonB-dependent_transducer"/>
</dbReference>
<dbReference type="PANTHER" id="PTHR33446:SF2">
    <property type="entry name" value="PROTEIN TONB"/>
    <property type="match status" value="1"/>
</dbReference>
<evidence type="ECO:0000313" key="12">
    <source>
        <dbReference type="Proteomes" id="UP001207408"/>
    </source>
</evidence>
<dbReference type="NCBIfam" id="TIGR01352">
    <property type="entry name" value="tonB_Cterm"/>
    <property type="match status" value="1"/>
</dbReference>
<keyword evidence="7" id="KW-0653">Protein transport</keyword>
<keyword evidence="8" id="KW-1133">Transmembrane helix</keyword>
<organism evidence="11 12">
    <name type="scientific">Plebeiibacterium marinum</name>
    <dbReference type="NCBI Taxonomy" id="2992111"/>
    <lineage>
        <taxon>Bacteria</taxon>
        <taxon>Pseudomonadati</taxon>
        <taxon>Bacteroidota</taxon>
        <taxon>Bacteroidia</taxon>
        <taxon>Marinilabiliales</taxon>
        <taxon>Marinilabiliaceae</taxon>
        <taxon>Plebeiibacterium</taxon>
    </lineage>
</organism>
<keyword evidence="9" id="KW-0472">Membrane</keyword>
<dbReference type="GO" id="GO:0031992">
    <property type="term" value="F:energy transducer activity"/>
    <property type="evidence" value="ECO:0007669"/>
    <property type="project" value="TreeGrafter"/>
</dbReference>
<dbReference type="PANTHER" id="PTHR33446">
    <property type="entry name" value="PROTEIN TONB-RELATED"/>
    <property type="match status" value="1"/>
</dbReference>
<accession>A0AAE3MFW8</accession>
<evidence type="ECO:0000256" key="9">
    <source>
        <dbReference type="ARBA" id="ARBA00023136"/>
    </source>
</evidence>
<evidence type="ECO:0000256" key="2">
    <source>
        <dbReference type="ARBA" id="ARBA00006555"/>
    </source>
</evidence>
<reference evidence="11" key="1">
    <citation type="submission" date="2022-10" db="EMBL/GenBank/DDBJ databases">
        <authorList>
            <person name="Yu W.X."/>
        </authorList>
    </citation>
    <scope>NUCLEOTIDE SEQUENCE</scope>
    <source>
        <strain evidence="11">D04</strain>
    </source>
</reference>
<name>A0AAE3MFW8_9BACT</name>
<dbReference type="GO" id="GO:0015031">
    <property type="term" value="P:protein transport"/>
    <property type="evidence" value="ECO:0007669"/>
    <property type="project" value="UniProtKB-KW"/>
</dbReference>